<dbReference type="InterPro" id="IPR004113">
    <property type="entry name" value="FAD-bd_oxidored_4_C"/>
</dbReference>
<keyword evidence="5" id="KW-0560">Oxidoreductase</keyword>
<sequence length="446" mass="46117">MQQELAKIVGAENLRPGDDPVYTADETLFAADGLAELVVLPGNADEVAEVVGWCCANGVAITPRGGGSGWAGGAVPQGSGIVLCLERLTAVRSFDPLRWRIEVEAGVTTATVHRLALENGLYFPPDPGAPEQSLIGGNVATNAGGPHCFKYGVTGSWVTGVEAVIAPGELIRVGGAARKDVAGYDLAGLLTGSEGTLGVITSVSLRLIPFPGPSLPIAAFYADAARGCEAIERVMAAGPVAAAIEYLDAATLAIAGGGFPGGIPAGSGFLLIVDCDSGEADRDALREAMAQEALDEPLAFDDPGVLWRWREGLGTLVSSHLGSKISDDIAVPIDRLAEAIEGTIEIGDRHGIAACSFGHAGDGNLHSTFMLDPNDELAIRRAKAAGDELLAMAIELGGTISGEHGVGVAKNGWLHRQWREPAVRAHEAIKQALDPKNLMNPGKKLP</sequence>
<dbReference type="InterPro" id="IPR036318">
    <property type="entry name" value="FAD-bd_PCMH-like_sf"/>
</dbReference>
<dbReference type="FunFam" id="3.30.70.2740:FF:000001">
    <property type="entry name" value="D-lactate dehydrogenase mitochondrial"/>
    <property type="match status" value="1"/>
</dbReference>
<evidence type="ECO:0000256" key="1">
    <source>
        <dbReference type="ARBA" id="ARBA00001974"/>
    </source>
</evidence>
<keyword evidence="3" id="KW-0285">Flavoprotein</keyword>
<evidence type="ECO:0000256" key="4">
    <source>
        <dbReference type="ARBA" id="ARBA00022827"/>
    </source>
</evidence>
<dbReference type="SUPFAM" id="SSF55103">
    <property type="entry name" value="FAD-linked oxidases, C-terminal domain"/>
    <property type="match status" value="1"/>
</dbReference>
<dbReference type="Gene3D" id="3.30.70.2740">
    <property type="match status" value="1"/>
</dbReference>
<name>A0A6J6A1K0_9ZZZZ</name>
<comment type="similarity">
    <text evidence="2">Belongs to the FAD-binding oxidoreductase/transferase type 4 family.</text>
</comment>
<dbReference type="InterPro" id="IPR016169">
    <property type="entry name" value="FAD-bd_PCMH_sub2"/>
</dbReference>
<dbReference type="Pfam" id="PF01565">
    <property type="entry name" value="FAD_binding_4"/>
    <property type="match status" value="1"/>
</dbReference>
<dbReference type="InterPro" id="IPR006094">
    <property type="entry name" value="Oxid_FAD_bind_N"/>
</dbReference>
<dbReference type="InterPro" id="IPR016166">
    <property type="entry name" value="FAD-bd_PCMH"/>
</dbReference>
<dbReference type="Pfam" id="PF02913">
    <property type="entry name" value="FAD-oxidase_C"/>
    <property type="match status" value="1"/>
</dbReference>
<keyword evidence="4" id="KW-0274">FAD</keyword>
<accession>A0A6J6A1K0</accession>
<dbReference type="PROSITE" id="PS51387">
    <property type="entry name" value="FAD_PCMH"/>
    <property type="match status" value="1"/>
</dbReference>
<evidence type="ECO:0000256" key="2">
    <source>
        <dbReference type="ARBA" id="ARBA00008000"/>
    </source>
</evidence>
<dbReference type="InterPro" id="IPR016171">
    <property type="entry name" value="Vanillyl_alc_oxidase_C-sub2"/>
</dbReference>
<dbReference type="GO" id="GO:0071949">
    <property type="term" value="F:FAD binding"/>
    <property type="evidence" value="ECO:0007669"/>
    <property type="project" value="InterPro"/>
</dbReference>
<dbReference type="SUPFAM" id="SSF56176">
    <property type="entry name" value="FAD-binding/transporter-associated domain-like"/>
    <property type="match status" value="1"/>
</dbReference>
<feature type="domain" description="FAD-binding PCMH-type" evidence="6">
    <location>
        <begin position="31"/>
        <end position="210"/>
    </location>
</feature>
<gene>
    <name evidence="7" type="ORF">UFOPK3547_01530</name>
</gene>
<evidence type="ECO:0000259" key="6">
    <source>
        <dbReference type="PROSITE" id="PS51387"/>
    </source>
</evidence>
<dbReference type="PANTHER" id="PTHR42934">
    <property type="entry name" value="GLYCOLATE OXIDASE SUBUNIT GLCD"/>
    <property type="match status" value="1"/>
</dbReference>
<dbReference type="PANTHER" id="PTHR42934:SF2">
    <property type="entry name" value="GLYCOLATE OXIDASE SUBUNIT GLCD"/>
    <property type="match status" value="1"/>
</dbReference>
<dbReference type="GO" id="GO:0016491">
    <property type="term" value="F:oxidoreductase activity"/>
    <property type="evidence" value="ECO:0007669"/>
    <property type="project" value="UniProtKB-KW"/>
</dbReference>
<dbReference type="AlphaFoldDB" id="A0A6J6A1K0"/>
<evidence type="ECO:0000313" key="7">
    <source>
        <dbReference type="EMBL" id="CAB4346950.1"/>
    </source>
</evidence>
<dbReference type="Gene3D" id="1.10.45.10">
    <property type="entry name" value="Vanillyl-alcohol Oxidase, Chain A, domain 4"/>
    <property type="match status" value="1"/>
</dbReference>
<dbReference type="FunFam" id="1.10.45.10:FF:000001">
    <property type="entry name" value="D-lactate dehydrogenase mitochondrial"/>
    <property type="match status" value="1"/>
</dbReference>
<dbReference type="Gene3D" id="3.30.465.10">
    <property type="match status" value="1"/>
</dbReference>
<dbReference type="EMBL" id="CAESAN010000163">
    <property type="protein sequence ID" value="CAB4346950.1"/>
    <property type="molecule type" value="Genomic_DNA"/>
</dbReference>
<reference evidence="7" key="1">
    <citation type="submission" date="2020-05" db="EMBL/GenBank/DDBJ databases">
        <authorList>
            <person name="Chiriac C."/>
            <person name="Salcher M."/>
            <person name="Ghai R."/>
            <person name="Kavagutti S V."/>
        </authorList>
    </citation>
    <scope>NUCLEOTIDE SEQUENCE</scope>
</reference>
<dbReference type="InterPro" id="IPR016164">
    <property type="entry name" value="FAD-linked_Oxase-like_C"/>
</dbReference>
<proteinExistence type="inferred from homology"/>
<evidence type="ECO:0000256" key="5">
    <source>
        <dbReference type="ARBA" id="ARBA00023002"/>
    </source>
</evidence>
<organism evidence="7">
    <name type="scientific">freshwater metagenome</name>
    <dbReference type="NCBI Taxonomy" id="449393"/>
    <lineage>
        <taxon>unclassified sequences</taxon>
        <taxon>metagenomes</taxon>
        <taxon>ecological metagenomes</taxon>
    </lineage>
</organism>
<dbReference type="InterPro" id="IPR051914">
    <property type="entry name" value="FAD-linked_OxidoTrans_Type4"/>
</dbReference>
<evidence type="ECO:0000256" key="3">
    <source>
        <dbReference type="ARBA" id="ARBA00022630"/>
    </source>
</evidence>
<comment type="cofactor">
    <cofactor evidence="1">
        <name>FAD</name>
        <dbReference type="ChEBI" id="CHEBI:57692"/>
    </cofactor>
</comment>
<protein>
    <submittedName>
        <fullName evidence="7">Unannotated protein</fullName>
    </submittedName>
</protein>